<reference evidence="3 4" key="1">
    <citation type="submission" date="2024-09" db="EMBL/GenBank/DDBJ databases">
        <title>The Natural Products Discovery Center: Release of the First 8490 Sequenced Strains for Exploring Actinobacteria Biosynthetic Diversity.</title>
        <authorList>
            <person name="Kalkreuter E."/>
            <person name="Kautsar S.A."/>
            <person name="Yang D."/>
            <person name="Bader C.D."/>
            <person name="Teijaro C.N."/>
            <person name="Fluegel L."/>
            <person name="Davis C.M."/>
            <person name="Simpson J.R."/>
            <person name="Lauterbach L."/>
            <person name="Steele A.D."/>
            <person name="Gui C."/>
            <person name="Meng S."/>
            <person name="Li G."/>
            <person name="Viehrig K."/>
            <person name="Ye F."/>
            <person name="Su P."/>
            <person name="Kiefer A.F."/>
            <person name="Nichols A."/>
            <person name="Cepeda A.J."/>
            <person name="Yan W."/>
            <person name="Fan B."/>
            <person name="Jiang Y."/>
            <person name="Adhikari A."/>
            <person name="Zheng C.-J."/>
            <person name="Schuster L."/>
            <person name="Cowan T.M."/>
            <person name="Smanski M.J."/>
            <person name="Chevrette M.G."/>
            <person name="De Carvalho L.P.S."/>
            <person name="Shen B."/>
        </authorList>
    </citation>
    <scope>NUCLEOTIDE SEQUENCE [LARGE SCALE GENOMIC DNA]</scope>
    <source>
        <strain evidence="3 4">NPDC058546</strain>
    </source>
</reference>
<sequence length="148" mass="15782">MTRMELSSPAFRGRDRLPPRCARAGDNISPPLTWAGVPREASELALMCEGPDAPSGDGLLLWLVTGIDPRRTGLAAGNGDPGSHVHRNSFGEAGWGGPDASDGEPRPYVFRLYALPAPVSIPHDVSPDAAHTVLEEQSVDRCELVALY</sequence>
<dbReference type="EMBL" id="JBHXOF010000002">
    <property type="protein sequence ID" value="MFD4212396.1"/>
    <property type="molecule type" value="Genomic_DNA"/>
</dbReference>
<dbReference type="RefSeq" id="WP_382917827.1">
    <property type="nucleotide sequence ID" value="NZ_JBHXOF010000002.1"/>
</dbReference>
<accession>A0ABW6EJ32</accession>
<dbReference type="PANTHER" id="PTHR30289:SF1">
    <property type="entry name" value="PEBP (PHOSPHATIDYLETHANOLAMINE-BINDING PROTEIN) FAMILY PROTEIN"/>
    <property type="match status" value="1"/>
</dbReference>
<dbReference type="Gene3D" id="3.90.280.10">
    <property type="entry name" value="PEBP-like"/>
    <property type="match status" value="1"/>
</dbReference>
<protein>
    <submittedName>
        <fullName evidence="3">YbhB/YbcL family Raf kinase inhibitor-like protein</fullName>
    </submittedName>
</protein>
<dbReference type="GO" id="GO:0004860">
    <property type="term" value="F:protein kinase inhibitor activity"/>
    <property type="evidence" value="ECO:0007669"/>
    <property type="project" value="UniProtKB-KW"/>
</dbReference>
<evidence type="ECO:0000256" key="2">
    <source>
        <dbReference type="SAM" id="MobiDB-lite"/>
    </source>
</evidence>
<evidence type="ECO:0000256" key="1">
    <source>
        <dbReference type="ARBA" id="ARBA00007120"/>
    </source>
</evidence>
<keyword evidence="3" id="KW-0649">Protein kinase inhibitor</keyword>
<dbReference type="NCBIfam" id="TIGR00481">
    <property type="entry name" value="YbhB/YbcL family Raf kinase inhibitor-like protein"/>
    <property type="match status" value="1"/>
</dbReference>
<feature type="region of interest" description="Disordered" evidence="2">
    <location>
        <begin position="73"/>
        <end position="101"/>
    </location>
</feature>
<gene>
    <name evidence="3" type="ORF">ACFWSS_05715</name>
</gene>
<dbReference type="Proteomes" id="UP001598251">
    <property type="component" value="Unassembled WGS sequence"/>
</dbReference>
<dbReference type="PANTHER" id="PTHR30289">
    <property type="entry name" value="UNCHARACTERIZED PROTEIN YBCL-RELATED"/>
    <property type="match status" value="1"/>
</dbReference>
<name>A0ABW6EJ32_9ACTN</name>
<comment type="caution">
    <text evidence="3">The sequence shown here is derived from an EMBL/GenBank/DDBJ whole genome shotgun (WGS) entry which is preliminary data.</text>
</comment>
<dbReference type="Pfam" id="PF01161">
    <property type="entry name" value="PBP"/>
    <property type="match status" value="1"/>
</dbReference>
<organism evidence="3 4">
    <name type="scientific">Streptomyces sindenensis</name>
    <dbReference type="NCBI Taxonomy" id="67363"/>
    <lineage>
        <taxon>Bacteria</taxon>
        <taxon>Bacillati</taxon>
        <taxon>Actinomycetota</taxon>
        <taxon>Actinomycetes</taxon>
        <taxon>Kitasatosporales</taxon>
        <taxon>Streptomycetaceae</taxon>
        <taxon>Streptomyces</taxon>
    </lineage>
</organism>
<dbReference type="InterPro" id="IPR008914">
    <property type="entry name" value="PEBP"/>
</dbReference>
<evidence type="ECO:0000313" key="4">
    <source>
        <dbReference type="Proteomes" id="UP001598251"/>
    </source>
</evidence>
<dbReference type="InterPro" id="IPR036610">
    <property type="entry name" value="PEBP-like_sf"/>
</dbReference>
<dbReference type="SUPFAM" id="SSF49777">
    <property type="entry name" value="PEBP-like"/>
    <property type="match status" value="1"/>
</dbReference>
<dbReference type="InterPro" id="IPR005247">
    <property type="entry name" value="YbhB_YbcL/LppC-like"/>
</dbReference>
<comment type="similarity">
    <text evidence="1">Belongs to the UPF0098 family.</text>
</comment>
<feature type="region of interest" description="Disordered" evidence="2">
    <location>
        <begin position="1"/>
        <end position="24"/>
    </location>
</feature>
<proteinExistence type="inferred from homology"/>
<evidence type="ECO:0000313" key="3">
    <source>
        <dbReference type="EMBL" id="MFD4212396.1"/>
    </source>
</evidence>
<keyword evidence="4" id="KW-1185">Reference proteome</keyword>
<dbReference type="CDD" id="cd00865">
    <property type="entry name" value="PEBP_bact_arch"/>
    <property type="match status" value="1"/>
</dbReference>